<evidence type="ECO:0000313" key="3">
    <source>
        <dbReference type="Proteomes" id="UP000202782"/>
    </source>
</evidence>
<reference evidence="2 3" key="1">
    <citation type="journal article" date="2008" name="J. Microbiol.">
        <title>Molecular and phylogenetic characterization of Spodoptera litura granulovirus.</title>
        <authorList>
            <person name="Wang Y."/>
            <person name="Choi J.Y."/>
            <person name="Roh J.Y."/>
            <person name="Woo S.D."/>
            <person name="Jin B.R."/>
            <person name="Je Y.H."/>
        </authorList>
    </citation>
    <scope>NUCLEOTIDE SEQUENCE [LARGE SCALE GENOMIC DNA]</scope>
    <source>
        <strain evidence="2">SlGV-K1</strain>
    </source>
</reference>
<dbReference type="Pfam" id="PF05311">
    <property type="entry name" value="Baculo_PP31"/>
    <property type="match status" value="1"/>
</dbReference>
<dbReference type="GeneID" id="5184227"/>
<protein>
    <submittedName>
        <fullName evidence="2">39k protein</fullName>
    </submittedName>
</protein>
<organism evidence="2 3">
    <name type="scientific">Spodoptera litura granulovirus</name>
    <dbReference type="NCBI Taxonomy" id="359919"/>
    <lineage>
        <taxon>Viruses</taxon>
        <taxon>Viruses incertae sedis</taxon>
        <taxon>Naldaviricetes</taxon>
        <taxon>Lefavirales</taxon>
        <taxon>Baculoviridae</taxon>
        <taxon>Betabaculovirus</taxon>
        <taxon>Betabaculovirus spliturae</taxon>
    </lineage>
</organism>
<name>A5IZQ0_9BBAC</name>
<dbReference type="Proteomes" id="UP000202782">
    <property type="component" value="Segment"/>
</dbReference>
<feature type="region of interest" description="Disordered" evidence="1">
    <location>
        <begin position="239"/>
        <end position="260"/>
    </location>
</feature>
<accession>A5IZQ0</accession>
<dbReference type="OrthoDB" id="8701at10239"/>
<dbReference type="KEGG" id="vg:5184227"/>
<evidence type="ECO:0000256" key="1">
    <source>
        <dbReference type="SAM" id="MobiDB-lite"/>
    </source>
</evidence>
<evidence type="ECO:0000313" key="2">
    <source>
        <dbReference type="EMBL" id="ABQ51991.1"/>
    </source>
</evidence>
<dbReference type="RefSeq" id="YP_001256999.1">
    <property type="nucleotide sequence ID" value="NC_009503.1"/>
</dbReference>
<proteinExistence type="predicted"/>
<keyword evidence="3" id="KW-1185">Reference proteome</keyword>
<gene>
    <name evidence="2" type="ORF">SlGVgp048</name>
</gene>
<dbReference type="InterPro" id="IPR007975">
    <property type="entry name" value="Baculo_pp39"/>
</dbReference>
<dbReference type="EMBL" id="DQ288858">
    <property type="protein sequence ID" value="ABQ51991.1"/>
    <property type="molecule type" value="Genomic_DNA"/>
</dbReference>
<sequence>MLDFVPTEVMSSNESLNEASAAASAPALRNTTVDLERFSNGVELAELLESNLLLPLFNNKHVDVKLKVELVPLKKNSLKKKKPLLYSNNKYILFTQLISRLKLEWKSSNKMWSLMGINPETKKPFDENGYALYFILTQIESYHKNINEYDNVVQKDENGLEVIKSVKSAEKTDKARKDAVEYALQLLVSCYEGNEVPAPDPDNANAVSIYKQYENFKICMDRFKIFVSNCRFEEDNTAVGASAPLTPPSPPPRKAKGKVQKNVKGVKSVKISEGMVSDMLDKSLI</sequence>